<reference evidence="1 2" key="1">
    <citation type="journal article" date="2016" name="Nat. Commun.">
        <title>Thousands of microbial genomes shed light on interconnected biogeochemical processes in an aquifer system.</title>
        <authorList>
            <person name="Anantharaman K."/>
            <person name="Brown C.T."/>
            <person name="Hug L.A."/>
            <person name="Sharon I."/>
            <person name="Castelle C.J."/>
            <person name="Probst A.J."/>
            <person name="Thomas B.C."/>
            <person name="Singh A."/>
            <person name="Wilkins M.J."/>
            <person name="Karaoz U."/>
            <person name="Brodie E.L."/>
            <person name="Williams K.H."/>
            <person name="Hubbard S.S."/>
            <person name="Banfield J.F."/>
        </authorList>
    </citation>
    <scope>NUCLEOTIDE SEQUENCE [LARGE SCALE GENOMIC DNA]</scope>
    <source>
        <strain evidence="2">RBG_16_55_9</strain>
    </source>
</reference>
<dbReference type="EMBL" id="MFGX01000067">
    <property type="protein sequence ID" value="OGF54955.1"/>
    <property type="molecule type" value="Genomic_DNA"/>
</dbReference>
<dbReference type="GO" id="GO:0016787">
    <property type="term" value="F:hydrolase activity"/>
    <property type="evidence" value="ECO:0007669"/>
    <property type="project" value="UniProtKB-ARBA"/>
</dbReference>
<gene>
    <name evidence="1" type="ORF">A2Z21_02865</name>
</gene>
<evidence type="ECO:0000313" key="1">
    <source>
        <dbReference type="EMBL" id="OGF54955.1"/>
    </source>
</evidence>
<name>A0A1F5UUX9_FRAXR</name>
<comment type="caution">
    <text evidence="1">The sequence shown here is derived from an EMBL/GenBank/DDBJ whole genome shotgun (WGS) entry which is preliminary data.</text>
</comment>
<proteinExistence type="predicted"/>
<accession>A0A1F5UUX9</accession>
<dbReference type="STRING" id="1817864.A2Z21_02865"/>
<dbReference type="InterPro" id="IPR017850">
    <property type="entry name" value="Alkaline_phosphatase_core_sf"/>
</dbReference>
<dbReference type="PANTHER" id="PTHR10151:SF120">
    <property type="entry name" value="BIS(5'-ADENOSYL)-TRIPHOSPHATASE"/>
    <property type="match status" value="1"/>
</dbReference>
<dbReference type="InterPro" id="IPR002591">
    <property type="entry name" value="Phosphodiest/P_Trfase"/>
</dbReference>
<dbReference type="Pfam" id="PF01663">
    <property type="entry name" value="Phosphodiest"/>
    <property type="match status" value="1"/>
</dbReference>
<protein>
    <recommendedName>
        <fullName evidence="3">Phosphodiesterase</fullName>
    </recommendedName>
</protein>
<dbReference type="AlphaFoldDB" id="A0A1F5UUX9"/>
<dbReference type="Gene3D" id="3.40.720.10">
    <property type="entry name" value="Alkaline Phosphatase, subunit A"/>
    <property type="match status" value="1"/>
</dbReference>
<dbReference type="Proteomes" id="UP000179157">
    <property type="component" value="Unassembled WGS sequence"/>
</dbReference>
<dbReference type="SUPFAM" id="SSF53649">
    <property type="entry name" value="Alkaline phosphatase-like"/>
    <property type="match status" value="1"/>
</dbReference>
<evidence type="ECO:0000313" key="2">
    <source>
        <dbReference type="Proteomes" id="UP000179157"/>
    </source>
</evidence>
<evidence type="ECO:0008006" key="3">
    <source>
        <dbReference type="Google" id="ProtNLM"/>
    </source>
</evidence>
<sequence>MIFKKAGATQIEAEIRSQRLAILDDQIQPGEFILPDFERYSLVNLANTVLERFGLPTNHPPLPKELLPAKHEVQKVVLLLIDALGYCQLVRFLDREPDSLFCRLTAHGRFMPLTSIFPSTTTASLATLHTGLTPQEHGILGYRLFLKEFGMIANMIRLSPLREPASDRLFTMGLKPKKFLGCATLHDRLRQVGVRSYVSLKQIYVRSGLSRLLSPKAATAMPFANSSDMSVLLRKILERPNERAFLFVYWDALDEIAHRYGPESEEWETELRSLAYTLEQACLGDLEAPFLKHTLFFIAADHGQLRVVPKHEVMRLTRLPKLKQSLLIPPTGEYRATYLYAKAGRLTELESGLREGFGDRLVVLRSREALEAGLFGRGSIHRETLDRIGDLIAIPRGTQALYWPHDSYSLIGRHGGLTDEEMLVPLIAF</sequence>
<dbReference type="PANTHER" id="PTHR10151">
    <property type="entry name" value="ECTONUCLEOTIDE PYROPHOSPHATASE/PHOSPHODIESTERASE"/>
    <property type="match status" value="1"/>
</dbReference>
<organism evidence="1 2">
    <name type="scientific">Fraserbacteria sp. (strain RBG_16_55_9)</name>
    <dbReference type="NCBI Taxonomy" id="1817864"/>
    <lineage>
        <taxon>Bacteria</taxon>
        <taxon>Candidatus Fraseribacteriota</taxon>
    </lineage>
</organism>